<gene>
    <name evidence="2" type="ORF">RRG08_023186</name>
</gene>
<evidence type="ECO:0000256" key="1">
    <source>
        <dbReference type="SAM" id="MobiDB-lite"/>
    </source>
</evidence>
<sequence length="196" mass="22067">MIIGKNRKDEDEEECDDVEDGDNGDDVEDDDNGDDVEDSDNEDDVEDGEAERTRLISLFNELPSKDKQDAFLASCIAIKSIQRRRAREESQNPMPNESSYDYSVYVTRNETAVKVTICVKALCSIFGVTERRIRTVRDPLKSTGFHPRIREEDIKIILINSALNKGRRYVTISSLLKEGSPTTVATKADAYICPTP</sequence>
<comment type="caution">
    <text evidence="2">The sequence shown here is derived from an EMBL/GenBank/DDBJ whole genome shotgun (WGS) entry which is preliminary data.</text>
</comment>
<organism evidence="2 3">
    <name type="scientific">Elysia crispata</name>
    <name type="common">lettuce slug</name>
    <dbReference type="NCBI Taxonomy" id="231223"/>
    <lineage>
        <taxon>Eukaryota</taxon>
        <taxon>Metazoa</taxon>
        <taxon>Spiralia</taxon>
        <taxon>Lophotrochozoa</taxon>
        <taxon>Mollusca</taxon>
        <taxon>Gastropoda</taxon>
        <taxon>Heterobranchia</taxon>
        <taxon>Euthyneura</taxon>
        <taxon>Panpulmonata</taxon>
        <taxon>Sacoglossa</taxon>
        <taxon>Placobranchoidea</taxon>
        <taxon>Plakobranchidae</taxon>
        <taxon>Elysia</taxon>
    </lineage>
</organism>
<protein>
    <submittedName>
        <fullName evidence="2">Uncharacterized protein</fullName>
    </submittedName>
</protein>
<dbReference type="Proteomes" id="UP001283361">
    <property type="component" value="Unassembled WGS sequence"/>
</dbReference>
<reference evidence="2" key="1">
    <citation type="journal article" date="2023" name="G3 (Bethesda)">
        <title>A reference genome for the long-term kleptoplast-retaining sea slug Elysia crispata morphotype clarki.</title>
        <authorList>
            <person name="Eastman K.E."/>
            <person name="Pendleton A.L."/>
            <person name="Shaikh M.A."/>
            <person name="Suttiyut T."/>
            <person name="Ogas R."/>
            <person name="Tomko P."/>
            <person name="Gavelis G."/>
            <person name="Widhalm J.R."/>
            <person name="Wisecaver J.H."/>
        </authorList>
    </citation>
    <scope>NUCLEOTIDE SEQUENCE</scope>
    <source>
        <strain evidence="2">ECLA1</strain>
    </source>
</reference>
<evidence type="ECO:0000313" key="3">
    <source>
        <dbReference type="Proteomes" id="UP001283361"/>
    </source>
</evidence>
<dbReference type="AlphaFoldDB" id="A0AAE0ZPT5"/>
<keyword evidence="3" id="KW-1185">Reference proteome</keyword>
<accession>A0AAE0ZPT5</accession>
<feature type="compositionally biased region" description="Acidic residues" evidence="1">
    <location>
        <begin position="10"/>
        <end position="49"/>
    </location>
</feature>
<name>A0AAE0ZPT5_9GAST</name>
<dbReference type="EMBL" id="JAWDGP010003545">
    <property type="protein sequence ID" value="KAK3773299.1"/>
    <property type="molecule type" value="Genomic_DNA"/>
</dbReference>
<proteinExistence type="predicted"/>
<evidence type="ECO:0000313" key="2">
    <source>
        <dbReference type="EMBL" id="KAK3773299.1"/>
    </source>
</evidence>
<feature type="region of interest" description="Disordered" evidence="1">
    <location>
        <begin position="1"/>
        <end position="51"/>
    </location>
</feature>